<dbReference type="AlphaFoldDB" id="A0A179EYY9"/>
<dbReference type="RefSeq" id="XP_018136277.1">
    <property type="nucleotide sequence ID" value="XM_018294798.1"/>
</dbReference>
<gene>
    <name evidence="1" type="ORF">VFPPC_15944</name>
</gene>
<evidence type="ECO:0000313" key="1">
    <source>
        <dbReference type="EMBL" id="OAQ65772.1"/>
    </source>
</evidence>
<dbReference type="GeneID" id="28858792"/>
<name>A0A179EYY9_METCM</name>
<organism evidence="1 2">
    <name type="scientific">Pochonia chlamydosporia 170</name>
    <dbReference type="NCBI Taxonomy" id="1380566"/>
    <lineage>
        <taxon>Eukaryota</taxon>
        <taxon>Fungi</taxon>
        <taxon>Dikarya</taxon>
        <taxon>Ascomycota</taxon>
        <taxon>Pezizomycotina</taxon>
        <taxon>Sordariomycetes</taxon>
        <taxon>Hypocreomycetidae</taxon>
        <taxon>Hypocreales</taxon>
        <taxon>Clavicipitaceae</taxon>
        <taxon>Pochonia</taxon>
    </lineage>
</organism>
<sequence length="63" mass="7106">MFPFCLSKTTPYLRHNALISFVLYLTNSATIGIGIGTCNKRADDINFMFSNMTQLLIPRFSEA</sequence>
<accession>A0A179EYY9</accession>
<proteinExistence type="predicted"/>
<evidence type="ECO:0000313" key="2">
    <source>
        <dbReference type="Proteomes" id="UP000078397"/>
    </source>
</evidence>
<dbReference type="Proteomes" id="UP000078397">
    <property type="component" value="Unassembled WGS sequence"/>
</dbReference>
<comment type="caution">
    <text evidence="1">The sequence shown here is derived from an EMBL/GenBank/DDBJ whole genome shotgun (WGS) entry which is preliminary data.</text>
</comment>
<dbReference type="KEGG" id="pchm:VFPPC_15944"/>
<protein>
    <submittedName>
        <fullName evidence="1">Uncharacterized protein</fullName>
    </submittedName>
</protein>
<keyword evidence="2" id="KW-1185">Reference proteome</keyword>
<dbReference type="EMBL" id="LSBJ02000003">
    <property type="protein sequence ID" value="OAQ65772.1"/>
    <property type="molecule type" value="Genomic_DNA"/>
</dbReference>
<reference evidence="1 2" key="1">
    <citation type="journal article" date="2016" name="PLoS Pathog.">
        <title>Biosynthesis of antibiotic leucinostatins in bio-control fungus Purpureocillium lilacinum and their inhibition on phytophthora revealed by genome mining.</title>
        <authorList>
            <person name="Wang G."/>
            <person name="Liu Z."/>
            <person name="Lin R."/>
            <person name="Li E."/>
            <person name="Mao Z."/>
            <person name="Ling J."/>
            <person name="Yang Y."/>
            <person name="Yin W.B."/>
            <person name="Xie B."/>
        </authorList>
    </citation>
    <scope>NUCLEOTIDE SEQUENCE [LARGE SCALE GENOMIC DNA]</scope>
    <source>
        <strain evidence="1">170</strain>
    </source>
</reference>